<evidence type="ECO:0000313" key="1">
    <source>
        <dbReference type="EMBL" id="VAX28583.1"/>
    </source>
</evidence>
<reference evidence="1" key="1">
    <citation type="submission" date="2018-06" db="EMBL/GenBank/DDBJ databases">
        <authorList>
            <person name="Zhirakovskaya E."/>
        </authorList>
    </citation>
    <scope>NUCLEOTIDE SEQUENCE</scope>
</reference>
<name>A0A3B1CVH3_9ZZZZ</name>
<gene>
    <name evidence="1" type="ORF">MNBD_IGNAVI01-749</name>
</gene>
<proteinExistence type="predicted"/>
<protein>
    <submittedName>
        <fullName evidence="1">Uncharacterized protein</fullName>
    </submittedName>
</protein>
<dbReference type="EMBL" id="UOGD01000419">
    <property type="protein sequence ID" value="VAX28583.1"/>
    <property type="molecule type" value="Genomic_DNA"/>
</dbReference>
<accession>A0A3B1CVH3</accession>
<organism evidence="1">
    <name type="scientific">hydrothermal vent metagenome</name>
    <dbReference type="NCBI Taxonomy" id="652676"/>
    <lineage>
        <taxon>unclassified sequences</taxon>
        <taxon>metagenomes</taxon>
        <taxon>ecological metagenomes</taxon>
    </lineage>
</organism>
<feature type="non-terminal residue" evidence="1">
    <location>
        <position position="79"/>
    </location>
</feature>
<dbReference type="AlphaFoldDB" id="A0A3B1CVH3"/>
<sequence>MPLLKNIFVNTTANKLRLADIYFEDEFKEIKYISDEVDWSNIDTKEKLDSFTQKFSLTTNNSEIINGNFLLAIPGAIDP</sequence>